<evidence type="ECO:0000313" key="4">
    <source>
        <dbReference type="EMBL" id="OJI97568.1"/>
    </source>
</evidence>
<feature type="signal peptide" evidence="2">
    <location>
        <begin position="1"/>
        <end position="18"/>
    </location>
</feature>
<keyword evidence="2" id="KW-0732">Signal</keyword>
<sequence length="992" mass="111654">MMMLWFLFFTTCLALLEQEIVVFEPQQGVLAIHDATILYDAQDPVSIDIATKSLAEDLHAITGHMPPRTAVNETNPPSLNSSQTAIIAATVDSTIIRTLEKKGLLDVSDIRGKWETFRTAVVRDYQPGRDAFVIAGSDKRAVVYGIYTLAEQCGQSPYHWWADVSATRRDAIYALPITTTHGEPSVKYRGLFINDEAPALTGWWSKKHGVDHYPLDSEFYRHVFDLILRLKGNFLWPAMWASYVPPPGNIFFTDDPENQKLADDYGVVVSTSHHEPMQRATNEWNSSETGEWDWNENKENVTRFMEEGVRRAGRAETYFTLGMRGAGDSAISGPDPIEVLEDVFETQRGILAEQYGNASAAKQVWTIYKEVATYYAQGLEPPEDVTMMFTDDNWGNVMRLPTAEEAARSGGIGLYYHFEYVGTPKSYKWHNTNNLAKVYKELSQALQRGADRIWVFNVADIKPMELPFAFAMDLAWNASRFDFDVVPEYLRAFASRELGQEHAEEIASILLRHSHLIGRRKYEGITSATYSFYNYHEVERVLADWEELGSRVMDIRHSIPADGQAAFLQLVQYPIQAGLFYHRIVLGQTINQQFAIQRRNSANTIAQDVLAASEEDADLREELHSILDGKWNGMMDQPKLEEWQYETWLYPARDIIQNLSFVQRRQDFVYALGNLGIYAEGSESAARQSYVCESCDQTRPTVDSRAPTLQAVDPYGPLNRTVDIFHRGDYRKPISFNVSAPYTWINISPGSGTITGKHPEVRLIVSIDWSSVPEGFNETVPVAVYYDTLPNFDNLHVPILNRPALPEDFSGFPATNGYISIEAAHFQRASKDTVSFEVLPNLGTRTESGAIGLRPYKAARASSTSAKGASVEYNIYLFDSTESLTATIYLTQNLDTDPSLPMQYSLSIDSSEADFTRLLQEPETAGDLPDIWTDQVEDGVWTVEVELGPVSAGAHKLTWRVNSPEVYLEKVVLDTGNAVRDSYLGPPETKLV</sequence>
<dbReference type="InterPro" id="IPR042301">
    <property type="entry name" value="GH115_sf"/>
</dbReference>
<dbReference type="GeneID" id="63726861"/>
<dbReference type="InterPro" id="IPR031924">
    <property type="entry name" value="GH115"/>
</dbReference>
<dbReference type="Pfam" id="PF15979">
    <property type="entry name" value="Glyco_hydro_115"/>
    <property type="match status" value="1"/>
</dbReference>
<dbReference type="STRING" id="1036611.A0A1L9P7T2"/>
<dbReference type="Gene3D" id="2.60.120.1620">
    <property type="match status" value="1"/>
</dbReference>
<organism evidence="4 5">
    <name type="scientific">Aspergillus versicolor CBS 583.65</name>
    <dbReference type="NCBI Taxonomy" id="1036611"/>
    <lineage>
        <taxon>Eukaryota</taxon>
        <taxon>Fungi</taxon>
        <taxon>Dikarya</taxon>
        <taxon>Ascomycota</taxon>
        <taxon>Pezizomycotina</taxon>
        <taxon>Eurotiomycetes</taxon>
        <taxon>Eurotiomycetidae</taxon>
        <taxon>Eurotiales</taxon>
        <taxon>Aspergillaceae</taxon>
        <taxon>Aspergillus</taxon>
        <taxon>Aspergillus subgen. Nidulantes</taxon>
    </lineage>
</organism>
<keyword evidence="5" id="KW-1185">Reference proteome</keyword>
<dbReference type="PANTHER" id="PTHR37842">
    <property type="match status" value="1"/>
</dbReference>
<dbReference type="Gene3D" id="1.20.58.2150">
    <property type="match status" value="1"/>
</dbReference>
<dbReference type="EMBL" id="KV878125">
    <property type="protein sequence ID" value="OJI97568.1"/>
    <property type="molecule type" value="Genomic_DNA"/>
</dbReference>
<reference evidence="5" key="1">
    <citation type="journal article" date="2017" name="Genome Biol.">
        <title>Comparative genomics reveals high biological diversity and specific adaptations in the industrially and medically important fungal genus Aspergillus.</title>
        <authorList>
            <person name="de Vries R.P."/>
            <person name="Riley R."/>
            <person name="Wiebenga A."/>
            <person name="Aguilar-Osorio G."/>
            <person name="Amillis S."/>
            <person name="Uchima C.A."/>
            <person name="Anderluh G."/>
            <person name="Asadollahi M."/>
            <person name="Askin M."/>
            <person name="Barry K."/>
            <person name="Battaglia E."/>
            <person name="Bayram O."/>
            <person name="Benocci T."/>
            <person name="Braus-Stromeyer S.A."/>
            <person name="Caldana C."/>
            <person name="Canovas D."/>
            <person name="Cerqueira G.C."/>
            <person name="Chen F."/>
            <person name="Chen W."/>
            <person name="Choi C."/>
            <person name="Clum A."/>
            <person name="Dos Santos R.A."/>
            <person name="Damasio A.R."/>
            <person name="Diallinas G."/>
            <person name="Emri T."/>
            <person name="Fekete E."/>
            <person name="Flipphi M."/>
            <person name="Freyberg S."/>
            <person name="Gallo A."/>
            <person name="Gournas C."/>
            <person name="Habgood R."/>
            <person name="Hainaut M."/>
            <person name="Harispe M.L."/>
            <person name="Henrissat B."/>
            <person name="Hilden K.S."/>
            <person name="Hope R."/>
            <person name="Hossain A."/>
            <person name="Karabika E."/>
            <person name="Karaffa L."/>
            <person name="Karanyi Z."/>
            <person name="Krasevec N."/>
            <person name="Kuo A."/>
            <person name="Kusch H."/>
            <person name="LaButti K."/>
            <person name="Lagendijk E.L."/>
            <person name="Lapidus A."/>
            <person name="Levasseur A."/>
            <person name="Lindquist E."/>
            <person name="Lipzen A."/>
            <person name="Logrieco A.F."/>
            <person name="MacCabe A."/>
            <person name="Maekelae M.R."/>
            <person name="Malavazi I."/>
            <person name="Melin P."/>
            <person name="Meyer V."/>
            <person name="Mielnichuk N."/>
            <person name="Miskei M."/>
            <person name="Molnar A.P."/>
            <person name="Mule G."/>
            <person name="Ngan C.Y."/>
            <person name="Orejas M."/>
            <person name="Orosz E."/>
            <person name="Ouedraogo J.P."/>
            <person name="Overkamp K.M."/>
            <person name="Park H.-S."/>
            <person name="Perrone G."/>
            <person name="Piumi F."/>
            <person name="Punt P.J."/>
            <person name="Ram A.F."/>
            <person name="Ramon A."/>
            <person name="Rauscher S."/>
            <person name="Record E."/>
            <person name="Riano-Pachon D.M."/>
            <person name="Robert V."/>
            <person name="Roehrig J."/>
            <person name="Ruller R."/>
            <person name="Salamov A."/>
            <person name="Salih N.S."/>
            <person name="Samson R.A."/>
            <person name="Sandor E."/>
            <person name="Sanguinetti M."/>
            <person name="Schuetze T."/>
            <person name="Sepcic K."/>
            <person name="Shelest E."/>
            <person name="Sherlock G."/>
            <person name="Sophianopoulou V."/>
            <person name="Squina F.M."/>
            <person name="Sun H."/>
            <person name="Susca A."/>
            <person name="Todd R.B."/>
            <person name="Tsang A."/>
            <person name="Unkles S.E."/>
            <person name="van de Wiele N."/>
            <person name="van Rossen-Uffink D."/>
            <person name="Oliveira J.V."/>
            <person name="Vesth T.C."/>
            <person name="Visser J."/>
            <person name="Yu J.-H."/>
            <person name="Zhou M."/>
            <person name="Andersen M.R."/>
            <person name="Archer D.B."/>
            <person name="Baker S.E."/>
            <person name="Benoit I."/>
            <person name="Brakhage A.A."/>
            <person name="Braus G.H."/>
            <person name="Fischer R."/>
            <person name="Frisvad J.C."/>
            <person name="Goldman G.H."/>
            <person name="Houbraken J."/>
            <person name="Oakley B."/>
            <person name="Pocsi I."/>
            <person name="Scazzocchio C."/>
            <person name="Seiboth B."/>
            <person name="vanKuyk P.A."/>
            <person name="Wortman J."/>
            <person name="Dyer P.S."/>
            <person name="Grigoriev I.V."/>
        </authorList>
    </citation>
    <scope>NUCLEOTIDE SEQUENCE [LARGE SCALE GENOMIC DNA]</scope>
    <source>
        <strain evidence="5">CBS 583.65</strain>
    </source>
</reference>
<gene>
    <name evidence="4" type="ORF">ASPVEDRAFT_36989</name>
</gene>
<evidence type="ECO:0000256" key="2">
    <source>
        <dbReference type="SAM" id="SignalP"/>
    </source>
</evidence>
<dbReference type="Gene3D" id="3.20.20.520">
    <property type="entry name" value="Glycosyl hydrolase family 115"/>
    <property type="match status" value="1"/>
</dbReference>
<protein>
    <recommendedName>
        <fullName evidence="3">Gylcosyl hydrolase 115 C-terminal domain-containing protein</fullName>
    </recommendedName>
</protein>
<dbReference type="Gene3D" id="3.30.379.10">
    <property type="entry name" value="Chitobiase/beta-hexosaminidase domain 2-like"/>
    <property type="match status" value="1"/>
</dbReference>
<evidence type="ECO:0000259" key="3">
    <source>
        <dbReference type="Pfam" id="PF17829"/>
    </source>
</evidence>
<dbReference type="PANTHER" id="PTHR37842:SF2">
    <property type="entry name" value="GYLCOSYL HYDROLASE 115 C-TERMINAL DOMAIN-CONTAINING PROTEIN"/>
    <property type="match status" value="1"/>
</dbReference>
<dbReference type="Proteomes" id="UP000184073">
    <property type="component" value="Unassembled WGS sequence"/>
</dbReference>
<dbReference type="RefSeq" id="XP_040663331.1">
    <property type="nucleotide sequence ID" value="XM_040811350.1"/>
</dbReference>
<evidence type="ECO:0000256" key="1">
    <source>
        <dbReference type="ARBA" id="ARBA00022801"/>
    </source>
</evidence>
<feature type="domain" description="Gylcosyl hydrolase 115 C-terminal" evidence="3">
    <location>
        <begin position="811"/>
        <end position="988"/>
    </location>
</feature>
<name>A0A1L9P7T2_ASPVE</name>
<dbReference type="VEuPathDB" id="FungiDB:ASPVEDRAFT_36989"/>
<keyword evidence="1" id="KW-0378">Hydrolase</keyword>
<evidence type="ECO:0000313" key="5">
    <source>
        <dbReference type="Proteomes" id="UP000184073"/>
    </source>
</evidence>
<dbReference type="Pfam" id="PF17829">
    <property type="entry name" value="GH115_C"/>
    <property type="match status" value="1"/>
</dbReference>
<dbReference type="InterPro" id="IPR041437">
    <property type="entry name" value="GH115_C"/>
</dbReference>
<feature type="chain" id="PRO_5012702184" description="Gylcosyl hydrolase 115 C-terminal domain-containing protein" evidence="2">
    <location>
        <begin position="19"/>
        <end position="992"/>
    </location>
</feature>
<accession>A0A1L9P7T2</accession>
<proteinExistence type="predicted"/>
<dbReference type="AlphaFoldDB" id="A0A1L9P7T2"/>
<dbReference type="OrthoDB" id="4849794at2759"/>
<dbReference type="GO" id="GO:0016787">
    <property type="term" value="F:hydrolase activity"/>
    <property type="evidence" value="ECO:0007669"/>
    <property type="project" value="UniProtKB-KW"/>
</dbReference>
<dbReference type="InterPro" id="IPR029018">
    <property type="entry name" value="Hex-like_dom2"/>
</dbReference>